<dbReference type="Pfam" id="PF24515">
    <property type="entry name" value="ARM_KNTC1_3rd"/>
    <property type="match status" value="1"/>
</dbReference>
<evidence type="ECO:0000313" key="7">
    <source>
        <dbReference type="Proteomes" id="UP000005408"/>
    </source>
</evidence>
<reference evidence="6" key="1">
    <citation type="submission" date="2022-08" db="UniProtKB">
        <authorList>
            <consortium name="EnsemblMetazoa"/>
        </authorList>
    </citation>
    <scope>IDENTIFICATION</scope>
    <source>
        <strain evidence="6">05x7-T-G4-1.051#20</strain>
    </source>
</reference>
<name>A0A8W8ICZ3_MAGGI</name>
<dbReference type="GO" id="GO:1903394">
    <property type="term" value="P:protein localization to kinetochore involved in kinetochore assembly"/>
    <property type="evidence" value="ECO:0007669"/>
    <property type="project" value="TreeGrafter"/>
</dbReference>
<accession>A0A8W8ICZ3</accession>
<dbReference type="GO" id="GO:0005737">
    <property type="term" value="C:cytoplasm"/>
    <property type="evidence" value="ECO:0007669"/>
    <property type="project" value="TreeGrafter"/>
</dbReference>
<dbReference type="SUPFAM" id="SSF50978">
    <property type="entry name" value="WD40 repeat-like"/>
    <property type="match status" value="1"/>
</dbReference>
<evidence type="ECO:0000259" key="4">
    <source>
        <dbReference type="Pfam" id="PF24516"/>
    </source>
</evidence>
<dbReference type="Pfam" id="PF24520">
    <property type="entry name" value="ARM_KNTC1_1st"/>
    <property type="match status" value="1"/>
</dbReference>
<dbReference type="InterPro" id="IPR015943">
    <property type="entry name" value="WD40/YVTN_repeat-like_dom_sf"/>
</dbReference>
<feature type="domain" description="KNTC1 N-terminal" evidence="2">
    <location>
        <begin position="38"/>
        <end position="392"/>
    </location>
</feature>
<evidence type="ECO:0000259" key="2">
    <source>
        <dbReference type="Pfam" id="PF24506"/>
    </source>
</evidence>
<dbReference type="Gene3D" id="2.130.10.10">
    <property type="entry name" value="YVTN repeat-like/Quinoprotein amine dehydrogenase"/>
    <property type="match status" value="1"/>
</dbReference>
<dbReference type="EnsemblMetazoa" id="G13420.2">
    <property type="protein sequence ID" value="G13420.2:cds"/>
    <property type="gene ID" value="G13420"/>
</dbReference>
<feature type="domain" description="RZZ complex subunit KNTC1/ROD C-terminal" evidence="1">
    <location>
        <begin position="1553"/>
        <end position="2121"/>
    </location>
</feature>
<organism evidence="6 7">
    <name type="scientific">Magallana gigas</name>
    <name type="common">Pacific oyster</name>
    <name type="synonym">Crassostrea gigas</name>
    <dbReference type="NCBI Taxonomy" id="29159"/>
    <lineage>
        <taxon>Eukaryota</taxon>
        <taxon>Metazoa</taxon>
        <taxon>Spiralia</taxon>
        <taxon>Lophotrochozoa</taxon>
        <taxon>Mollusca</taxon>
        <taxon>Bivalvia</taxon>
        <taxon>Autobranchia</taxon>
        <taxon>Pteriomorphia</taxon>
        <taxon>Ostreida</taxon>
        <taxon>Ostreoidea</taxon>
        <taxon>Ostreidae</taxon>
        <taxon>Magallana</taxon>
    </lineage>
</organism>
<dbReference type="InterPro" id="IPR052802">
    <property type="entry name" value="KNTC1"/>
</dbReference>
<feature type="domain" description="KNTC1 third ARM-repeats" evidence="3">
    <location>
        <begin position="1298"/>
        <end position="1499"/>
    </location>
</feature>
<feature type="domain" description="KNTC1 second ARM-repeats" evidence="4">
    <location>
        <begin position="764"/>
        <end position="926"/>
    </location>
</feature>
<dbReference type="Pfam" id="PF10493">
    <property type="entry name" value="Rod_C"/>
    <property type="match status" value="1"/>
</dbReference>
<dbReference type="GO" id="GO:0007094">
    <property type="term" value="P:mitotic spindle assembly checkpoint signaling"/>
    <property type="evidence" value="ECO:0007669"/>
    <property type="project" value="TreeGrafter"/>
</dbReference>
<dbReference type="GO" id="GO:0000070">
    <property type="term" value="P:mitotic sister chromatid segregation"/>
    <property type="evidence" value="ECO:0007669"/>
    <property type="project" value="TreeGrafter"/>
</dbReference>
<evidence type="ECO:0000259" key="1">
    <source>
        <dbReference type="Pfam" id="PF10493"/>
    </source>
</evidence>
<dbReference type="InterPro" id="IPR055402">
    <property type="entry name" value="KNTC1_N"/>
</dbReference>
<keyword evidence="7" id="KW-1185">Reference proteome</keyword>
<protein>
    <recommendedName>
        <fullName evidence="8">Kinetochore-associated protein 1</fullName>
    </recommendedName>
</protein>
<evidence type="ECO:0000313" key="6">
    <source>
        <dbReference type="EnsemblMetazoa" id="G13420.2:cds"/>
    </source>
</evidence>
<sequence>MIRHLCVSCRRTTTSRPAILLKMPWDIVSSDFGGEETVNFGPREESGSALYQIDTLATISSQDKESSVPHIVSSVIGELACLSVDRHVSVFTDFQHATTLAYDAVIEELTLSPDGQIMVLGDSSGRLHILDTESSQVIFSHIVTPPNRVGNSFSRIKCFTAKEGLYNLFVLTTNGDMKILRNFNKETFLAGGDGIKAVLKEKLISTKVDDLHSSVTDLVCLDDSFITMGSGDSILGVWEWEDGQSVLIEEVGDFLISASGITQGKVTSDGNFFFSLDSQNNLCLWNTQAWFIMKQWTEVKVKEFQLLETREVQNQGLQEMRLALITTSMEGRSTLMIQSLPGFESIYNLQLNAPCFISECLPLQDNIFVVECCPDETCPRSVSTVRFRCLTETNPETRLYRILSKKKFEEAVMFAKMYHLEINMVYKVKVNYLLEQLSPWNVKKHSDSDVSLMIEQLWECLQFVKDELELLENCMNSALPTLALTQQMLEHCRKMLMEFSEKNTEAKAKNKQHSLLAKLNEISRRLNTYHMAYGTAQYSADNWEHFRKADLLQEALHSMRMGNLSVGLTIWVQHQAEWERVMKPSVVDAFLSYIPEKVRAVEILGILKESIIPYIIRIIPEKLESLITWVIRKATNLELMEKSAWPINSLELMRSIYHCLCQSLEINYTEDRCDQSDLVSKMKINISAVLEPVKKLITNLQHLHDLHHKYKCYLTFGQFLAETTESVTFRMLDNVVALEVIQTRLTQQIRPYMKEHHLKEDVVFTKYVKDLLERSMGLTSFYGEAPWEAKVIAVIGCIKDPRSKCEAIMETMKMARIPLSAQIEKLIQEGMELEHPKATEIQEQYKMVTVRKLVLKYGVNRVPDKQCSRNLIKQILSQDKPDCVQDALSVMEAYGDTEFEQEIYFFKCMLLIHEDKLHECINLLRQCPAHLTLTICHSLIGFITRSLKCPIIFQQNVPVCLSRKQLQCEAGIYLIKFTMNKFQDRVEGEEMEILLFQLNNIHALLKQFSIYLTLDQYMKPDVRRNTLVTFMKEFFKKDNRNYAEAYRLAEILQVSSIAMEGELTMQAAKRGEIKDALKICRKLLNSDPSEKTAEIFYDVALVLQGILAESGSKMESLRSLPSVIHQLVCQATIMCSPALLPRLVALSKVTSLCKSVDSQCEAASACQDEIWDEVGPSTMVDRNWRIDDSFQDEALVMNSQFVLPLITKYAMSDPGITRKDTESPPDLGALKQSMLPVLQHLKDNSHHLLALQFALHMTFTVKEMIVPVTEDLDSTNPTSAEENQALKQMIQQSSPFIKEFTSALLMKVFNSQEVDHTLALALLSNRPKNEGLKMMMSLIKASGHKYKKLKAMGNVGIRIGQLYREAPVIEMSEKLKKNASWGHRLSKIKINFSEVFGNPDSEKRLLLPQLVQCEAATVSLIKDFCREFRLDEDEALMLYLDHVFGASESQTVMQGMSKLDKARIAIREISAKDGLMKKLMAMYSKTDSYDYETLAFLLNEMQRLEIHINQIHPEKVLLLLNYLTVYKRKTEPSKYELQYRSGENRDDLQIMDFLPPASKTRLPFHPLVSGEPWKIITPELTKETVGTWLNIAPLLHLDRDQLYLMTINNMVKRHVGVVKKSGHQPGSSAVDKAQWNWEMKEANTELLCDVQELLKEVSNCETALVCAKWMVAELPLGAEKVLALRGCLTFAELWYKSLSDDNPSKEKAKGAYKKFLGAYQRLATEQILFVNKVGEPDLVQMAGNPAKLIPKLYEHQSITQTDPGLPRPDIHKVAEEIAAVTNIDLHKVRLTLISQWLPSSASKQSDGESTVTFNFENLKLAEQSMLNDAEDEHINLKRVLYLLQQGSTEENVTFLLNFVFENQNTGELTSVTNMCKMRALHCLLELRQDEVVQKLCGRTIEDLRYLWKTTNYLIALEKLHILHSVETFESSNKEGLIKGIWRNHSHQKSASMLVAGLCLDYKIYDIQIWNGVLQQLVHFGLMEKLEYVLGRLNAAPEVWQAPMFPKAWQTLLVTPLTKVVAPLTEDQLDTCVHIFNWISKCPVLSGTDIVCPVLSGTEIVSVMMKLYIKLELPLCAFASLLLSDNSEKERQEILGQHKLGLLKDSDRLMKHGMSAVVIKKVEESIFQYLLDTEEFQEVSVSSLSKLFFKFAVENNNIDGILQFAVRHKKIKEAVSLLKMLCSHNALLSKRLESYKEESMLKKYLEMQGLVEVRGMI</sequence>
<feature type="domain" description="KNTC1 first ARM-repeats" evidence="5">
    <location>
        <begin position="401"/>
        <end position="650"/>
    </location>
</feature>
<dbReference type="PANTHER" id="PTHR15688">
    <property type="entry name" value="KINETOCHORE-ASSOCIATED PROTEIN 1"/>
    <property type="match status" value="1"/>
</dbReference>
<dbReference type="InterPro" id="IPR036322">
    <property type="entry name" value="WD40_repeat_dom_sf"/>
</dbReference>
<dbReference type="PANTHER" id="PTHR15688:SF1">
    <property type="entry name" value="KINETOCHORE-ASSOCIATED PROTEIN 1"/>
    <property type="match status" value="1"/>
</dbReference>
<dbReference type="Pfam" id="PF24516">
    <property type="entry name" value="ARM_KNTC1_2nd"/>
    <property type="match status" value="1"/>
</dbReference>
<dbReference type="GO" id="GO:0005828">
    <property type="term" value="C:kinetochore microtubule"/>
    <property type="evidence" value="ECO:0007669"/>
    <property type="project" value="TreeGrafter"/>
</dbReference>
<dbReference type="InterPro" id="IPR055405">
    <property type="entry name" value="ARM_KNTC1_3rd"/>
</dbReference>
<proteinExistence type="predicted"/>
<dbReference type="InterPro" id="IPR019527">
    <property type="entry name" value="RZZ-complex_KNTC1/ROD_C"/>
</dbReference>
<dbReference type="InterPro" id="IPR055404">
    <property type="entry name" value="ARM_KNTC1_2nd"/>
</dbReference>
<evidence type="ECO:0000259" key="3">
    <source>
        <dbReference type="Pfam" id="PF24515"/>
    </source>
</evidence>
<dbReference type="Proteomes" id="UP000005408">
    <property type="component" value="Unassembled WGS sequence"/>
</dbReference>
<dbReference type="InterPro" id="IPR055403">
    <property type="entry name" value="ARM_KNTC1_1st"/>
</dbReference>
<dbReference type="GO" id="GO:1990423">
    <property type="term" value="C:RZZ complex"/>
    <property type="evidence" value="ECO:0007669"/>
    <property type="project" value="TreeGrafter"/>
</dbReference>
<evidence type="ECO:0008006" key="8">
    <source>
        <dbReference type="Google" id="ProtNLM"/>
    </source>
</evidence>
<dbReference type="Pfam" id="PF24506">
    <property type="entry name" value="KNTC1_N"/>
    <property type="match status" value="1"/>
</dbReference>
<dbReference type="GO" id="GO:0031267">
    <property type="term" value="F:small GTPase binding"/>
    <property type="evidence" value="ECO:0007669"/>
    <property type="project" value="TreeGrafter"/>
</dbReference>
<evidence type="ECO:0000259" key="5">
    <source>
        <dbReference type="Pfam" id="PF24520"/>
    </source>
</evidence>